<dbReference type="Proteomes" id="UP001549111">
    <property type="component" value="Unassembled WGS sequence"/>
</dbReference>
<dbReference type="PANTHER" id="PTHR45138:SF9">
    <property type="entry name" value="DIGUANYLATE CYCLASE DGCM-RELATED"/>
    <property type="match status" value="1"/>
</dbReference>
<keyword evidence="3" id="KW-0472">Membrane</keyword>
<gene>
    <name evidence="5" type="ORF">ABIC99_002514</name>
    <name evidence="6" type="ORF">EWH46_00290</name>
</gene>
<reference evidence="6 7" key="1">
    <citation type="submission" date="2019-02" db="EMBL/GenBank/DDBJ databases">
        <title>Complete Genome Sequence and Methylome Analysis of Sphaerotilus natans subsp. sulfidivorans D-507.</title>
        <authorList>
            <person name="Fomenkov A."/>
            <person name="Gridneva E."/>
            <person name="Smolyakov D."/>
            <person name="Dubinina G."/>
            <person name="Vincze T."/>
            <person name="Grabovich M."/>
            <person name="Roberts R.J."/>
        </authorList>
    </citation>
    <scope>NUCLEOTIDE SEQUENCE [LARGE SCALE GENOMIC DNA]</scope>
    <source>
        <strain evidence="6 7">D-507</strain>
    </source>
</reference>
<keyword evidence="3" id="KW-1133">Transmembrane helix</keyword>
<accession>A0A5C1PUN4</accession>
<feature type="transmembrane region" description="Helical" evidence="3">
    <location>
        <begin position="37"/>
        <end position="55"/>
    </location>
</feature>
<dbReference type="Proteomes" id="UP000323522">
    <property type="component" value="Chromosome"/>
</dbReference>
<organism evidence="6 7">
    <name type="scientific">Sphaerotilus sulfidivorans</name>
    <dbReference type="NCBI Taxonomy" id="639200"/>
    <lineage>
        <taxon>Bacteria</taxon>
        <taxon>Pseudomonadati</taxon>
        <taxon>Pseudomonadota</taxon>
        <taxon>Betaproteobacteria</taxon>
        <taxon>Burkholderiales</taxon>
        <taxon>Sphaerotilaceae</taxon>
        <taxon>Sphaerotilus</taxon>
    </lineage>
</organism>
<dbReference type="RefSeq" id="WP_149502011.1">
    <property type="nucleotide sequence ID" value="NZ_CP035708.1"/>
</dbReference>
<dbReference type="KEGG" id="snn:EWH46_00290"/>
<dbReference type="Gene3D" id="3.30.70.270">
    <property type="match status" value="1"/>
</dbReference>
<dbReference type="PANTHER" id="PTHR45138">
    <property type="entry name" value="REGULATORY COMPONENTS OF SENSORY TRANSDUCTION SYSTEM"/>
    <property type="match status" value="1"/>
</dbReference>
<dbReference type="InterPro" id="IPR050469">
    <property type="entry name" value="Diguanylate_Cyclase"/>
</dbReference>
<dbReference type="OrthoDB" id="9813903at2"/>
<dbReference type="EC" id="2.7.7.65" evidence="1"/>
<dbReference type="SUPFAM" id="SSF55073">
    <property type="entry name" value="Nucleotide cyclase"/>
    <property type="match status" value="1"/>
</dbReference>
<dbReference type="SMART" id="SM00267">
    <property type="entry name" value="GGDEF"/>
    <property type="match status" value="1"/>
</dbReference>
<evidence type="ECO:0000313" key="5">
    <source>
        <dbReference type="EMBL" id="MET3604693.1"/>
    </source>
</evidence>
<dbReference type="CDD" id="cd01949">
    <property type="entry name" value="GGDEF"/>
    <property type="match status" value="1"/>
</dbReference>
<evidence type="ECO:0000256" key="3">
    <source>
        <dbReference type="SAM" id="Phobius"/>
    </source>
</evidence>
<dbReference type="InterPro" id="IPR029787">
    <property type="entry name" value="Nucleotide_cyclase"/>
</dbReference>
<evidence type="ECO:0000313" key="8">
    <source>
        <dbReference type="Proteomes" id="UP001549111"/>
    </source>
</evidence>
<dbReference type="GO" id="GO:0052621">
    <property type="term" value="F:diguanylate cyclase activity"/>
    <property type="evidence" value="ECO:0007669"/>
    <property type="project" value="UniProtKB-EC"/>
</dbReference>
<name>A0A5C1PUN4_9BURK</name>
<dbReference type="EMBL" id="CP035708">
    <property type="protein sequence ID" value="QEM99354.1"/>
    <property type="molecule type" value="Genomic_DNA"/>
</dbReference>
<comment type="catalytic activity">
    <reaction evidence="2">
        <text>2 GTP = 3',3'-c-di-GMP + 2 diphosphate</text>
        <dbReference type="Rhea" id="RHEA:24898"/>
        <dbReference type="ChEBI" id="CHEBI:33019"/>
        <dbReference type="ChEBI" id="CHEBI:37565"/>
        <dbReference type="ChEBI" id="CHEBI:58805"/>
        <dbReference type="EC" id="2.7.7.65"/>
    </reaction>
</comment>
<evidence type="ECO:0000313" key="7">
    <source>
        <dbReference type="Proteomes" id="UP000323522"/>
    </source>
</evidence>
<dbReference type="EMBL" id="JBEPLS010000009">
    <property type="protein sequence ID" value="MET3604693.1"/>
    <property type="molecule type" value="Genomic_DNA"/>
</dbReference>
<dbReference type="NCBIfam" id="TIGR00254">
    <property type="entry name" value="GGDEF"/>
    <property type="match status" value="1"/>
</dbReference>
<dbReference type="FunFam" id="3.30.70.270:FF:000001">
    <property type="entry name" value="Diguanylate cyclase domain protein"/>
    <property type="match status" value="1"/>
</dbReference>
<sequence length="231" mass="25485">MNLRARIDLAVALAAVVASAGLGLLTWMDREDWRQHLPPRVLALLLIFLLLNRALHRLVRRPAREHSQALRRLALHDSLTGAVNRRGFMDRLAQAQQQQALLSLVMIDIDHFKRINDRHGHAAGDGVLREVAARLRRQMRGADLLGRLGGEEFALLLPATDLAGALAQAELARQALRREPMAIAGTVTASFGVAQWDGSESAADWLHRADLALYQAKRCGRDQVSLSGART</sequence>
<keyword evidence="8" id="KW-1185">Reference proteome</keyword>
<proteinExistence type="predicted"/>
<feature type="transmembrane region" description="Helical" evidence="3">
    <location>
        <begin position="7"/>
        <end position="25"/>
    </location>
</feature>
<feature type="domain" description="GGDEF" evidence="4">
    <location>
        <begin position="100"/>
        <end position="229"/>
    </location>
</feature>
<evidence type="ECO:0000313" key="6">
    <source>
        <dbReference type="EMBL" id="QEM99354.1"/>
    </source>
</evidence>
<dbReference type="PROSITE" id="PS50887">
    <property type="entry name" value="GGDEF"/>
    <property type="match status" value="1"/>
</dbReference>
<dbReference type="InterPro" id="IPR043128">
    <property type="entry name" value="Rev_trsase/Diguanyl_cyclase"/>
</dbReference>
<dbReference type="InterPro" id="IPR000160">
    <property type="entry name" value="GGDEF_dom"/>
</dbReference>
<protein>
    <recommendedName>
        <fullName evidence="1">diguanylate cyclase</fullName>
        <ecNumber evidence="1">2.7.7.65</ecNumber>
    </recommendedName>
</protein>
<dbReference type="Pfam" id="PF00990">
    <property type="entry name" value="GGDEF"/>
    <property type="match status" value="1"/>
</dbReference>
<keyword evidence="3" id="KW-0812">Transmembrane</keyword>
<evidence type="ECO:0000256" key="2">
    <source>
        <dbReference type="ARBA" id="ARBA00034247"/>
    </source>
</evidence>
<dbReference type="AlphaFoldDB" id="A0A5C1PUN4"/>
<reference evidence="5 8" key="2">
    <citation type="submission" date="2024-06" db="EMBL/GenBank/DDBJ databases">
        <title>Genomic Encyclopedia of Type Strains, Phase IV (KMG-IV): sequencing the most valuable type-strain genomes for metagenomic binning, comparative biology and taxonomic classification.</title>
        <authorList>
            <person name="Goeker M."/>
        </authorList>
    </citation>
    <scope>NUCLEOTIDE SEQUENCE [LARGE SCALE GENOMIC DNA]</scope>
    <source>
        <strain evidence="5 8">D-501</strain>
    </source>
</reference>
<evidence type="ECO:0000256" key="1">
    <source>
        <dbReference type="ARBA" id="ARBA00012528"/>
    </source>
</evidence>
<evidence type="ECO:0000259" key="4">
    <source>
        <dbReference type="PROSITE" id="PS50887"/>
    </source>
</evidence>